<evidence type="ECO:0000313" key="10">
    <source>
        <dbReference type="Proteomes" id="UP001153069"/>
    </source>
</evidence>
<evidence type="ECO:0000256" key="3">
    <source>
        <dbReference type="ARBA" id="ARBA00022723"/>
    </source>
</evidence>
<dbReference type="InterPro" id="IPR024079">
    <property type="entry name" value="MetalloPept_cat_dom_sf"/>
</dbReference>
<dbReference type="PANTHER" id="PTHR11804:SF84">
    <property type="entry name" value="SACCHAROLYSIN"/>
    <property type="match status" value="1"/>
</dbReference>
<dbReference type="InterPro" id="IPR045090">
    <property type="entry name" value="Pept_M3A_M3B"/>
</dbReference>
<dbReference type="InterPro" id="IPR024077">
    <property type="entry name" value="Neurolysin/TOP_dom2"/>
</dbReference>
<accession>A0A9N8DHS6</accession>
<protein>
    <submittedName>
        <fullName evidence="9">Neurolysin, mitochondrial</fullName>
    </submittedName>
</protein>
<dbReference type="CDD" id="cd06455">
    <property type="entry name" value="M3A_TOP"/>
    <property type="match status" value="1"/>
</dbReference>
<comment type="caution">
    <text evidence="9">The sequence shown here is derived from an EMBL/GenBank/DDBJ whole genome shotgun (WGS) entry which is preliminary data.</text>
</comment>
<evidence type="ECO:0000256" key="7">
    <source>
        <dbReference type="RuleBase" id="RU003435"/>
    </source>
</evidence>
<comment type="similarity">
    <text evidence="1 7">Belongs to the peptidase M3 family.</text>
</comment>
<dbReference type="EMBL" id="CAICTM010000091">
    <property type="protein sequence ID" value="CAB9500780.1"/>
    <property type="molecule type" value="Genomic_DNA"/>
</dbReference>
<feature type="domain" description="Peptidase M3A/M3B catalytic" evidence="8">
    <location>
        <begin position="269"/>
        <end position="720"/>
    </location>
</feature>
<dbReference type="SUPFAM" id="SSF55486">
    <property type="entry name" value="Metalloproteases ('zincins'), catalytic domain"/>
    <property type="match status" value="1"/>
</dbReference>
<evidence type="ECO:0000256" key="1">
    <source>
        <dbReference type="ARBA" id="ARBA00006040"/>
    </source>
</evidence>
<organism evidence="9 10">
    <name type="scientific">Seminavis robusta</name>
    <dbReference type="NCBI Taxonomy" id="568900"/>
    <lineage>
        <taxon>Eukaryota</taxon>
        <taxon>Sar</taxon>
        <taxon>Stramenopiles</taxon>
        <taxon>Ochrophyta</taxon>
        <taxon>Bacillariophyta</taxon>
        <taxon>Bacillariophyceae</taxon>
        <taxon>Bacillariophycidae</taxon>
        <taxon>Naviculales</taxon>
        <taxon>Naviculaceae</taxon>
        <taxon>Seminavis</taxon>
    </lineage>
</organism>
<dbReference type="GO" id="GO:0046872">
    <property type="term" value="F:metal ion binding"/>
    <property type="evidence" value="ECO:0007669"/>
    <property type="project" value="UniProtKB-UniRule"/>
</dbReference>
<dbReference type="Gene3D" id="1.10.1370.10">
    <property type="entry name" value="Neurolysin, domain 3"/>
    <property type="match status" value="1"/>
</dbReference>
<dbReference type="InterPro" id="IPR024080">
    <property type="entry name" value="Neurolysin/TOP_N"/>
</dbReference>
<reference evidence="9" key="1">
    <citation type="submission" date="2020-06" db="EMBL/GenBank/DDBJ databases">
        <authorList>
            <consortium name="Plant Systems Biology data submission"/>
        </authorList>
    </citation>
    <scope>NUCLEOTIDE SEQUENCE</scope>
    <source>
        <strain evidence="9">D6</strain>
    </source>
</reference>
<dbReference type="InterPro" id="IPR001567">
    <property type="entry name" value="Pept_M3A_M3B_dom"/>
</dbReference>
<evidence type="ECO:0000256" key="5">
    <source>
        <dbReference type="ARBA" id="ARBA00022833"/>
    </source>
</evidence>
<evidence type="ECO:0000313" key="9">
    <source>
        <dbReference type="EMBL" id="CAB9500780.1"/>
    </source>
</evidence>
<keyword evidence="10" id="KW-1185">Reference proteome</keyword>
<sequence>MSTTTPFKPLCPCCFQSYATSIAAGVDHEPFSFEFCGSCAPSDVEKALAKKAATDQTVPPIQWLLTVEEIEASTKEILEATQQNLDTIAAIPLADVTFENTIAKLMTPPNYKTNPQLVACKFLQHCSTDAKIREAASAAGKQFAASRVQGRMNRAVYERVKAFSEMTDTVATLTPYQQHFVKAAREDFERAGLALPEEDAQKLKDLLAEDTTVCSKFSQALGADNTKLFFTPEELKGMKDDFIQDRLGKDEEGKCTITLKYPDIIPIGQSCQVAETRRKIGDAREGESASYKDNLDLVAQGIQLRKQIATMLGYPSWAEYVCTKRMSGSYQAVDDFLSHLQSKLTDSGKEDYDTLLQLKKEHCSETGVEFDGKLNAWDTSFYNNRLLQTKYGVDSEAIRQYFPLDHVVETTLAIYQELLGLTFQELPQGTFWCWYPSEVRCFRVVDTASGTAIGHFYLDLHPRPGKYGHAAIFHLVKHTEDHGAVDCMLCNLPPGTADKPSLLLHTNVVTFCNEFGHIMHGLCSEGVGNSTHLAKCPRDFVEAPSQMLENWCWQTSVLERLSKHHQTGESLPSDMLQSMIRAKHVNVAFGSLRQIYLSRLDLNIHGPDPPKDAAGLQQLVDKLRPEITLIENPPGNNMLRTFSHLMNQYSASYYGYMWAEVLSADMFASRFEAEGVMNPKVGMDYRKMVLAPGGTHSITDHLTKFLGRPPSNEAFLKSRGILKE</sequence>
<dbReference type="Gene3D" id="1.20.1050.40">
    <property type="entry name" value="Endopeptidase. Chain P, domain 1"/>
    <property type="match status" value="1"/>
</dbReference>
<keyword evidence="2 7" id="KW-0645">Protease</keyword>
<dbReference type="GO" id="GO:0006508">
    <property type="term" value="P:proteolysis"/>
    <property type="evidence" value="ECO:0007669"/>
    <property type="project" value="UniProtKB-KW"/>
</dbReference>
<name>A0A9N8DHS6_9STRA</name>
<dbReference type="Gene3D" id="3.40.390.10">
    <property type="entry name" value="Collagenase (Catalytic Domain)"/>
    <property type="match status" value="1"/>
</dbReference>
<gene>
    <name evidence="9" type="ORF">SEMRO_92_G047940.1</name>
</gene>
<evidence type="ECO:0000256" key="2">
    <source>
        <dbReference type="ARBA" id="ARBA00022670"/>
    </source>
</evidence>
<keyword evidence="4 7" id="KW-0378">Hydrolase</keyword>
<dbReference type="AlphaFoldDB" id="A0A9N8DHS6"/>
<keyword evidence="3 7" id="KW-0479">Metal-binding</keyword>
<dbReference type="GO" id="GO:0005758">
    <property type="term" value="C:mitochondrial intermembrane space"/>
    <property type="evidence" value="ECO:0007669"/>
    <property type="project" value="TreeGrafter"/>
</dbReference>
<dbReference type="Pfam" id="PF01432">
    <property type="entry name" value="Peptidase_M3"/>
    <property type="match status" value="1"/>
</dbReference>
<comment type="cofactor">
    <cofactor evidence="7">
        <name>Zn(2+)</name>
        <dbReference type="ChEBI" id="CHEBI:29105"/>
    </cofactor>
    <text evidence="7">Binds 1 zinc ion.</text>
</comment>
<keyword evidence="6 7" id="KW-0482">Metalloprotease</keyword>
<evidence type="ECO:0000256" key="4">
    <source>
        <dbReference type="ARBA" id="ARBA00022801"/>
    </source>
</evidence>
<evidence type="ECO:0000256" key="6">
    <source>
        <dbReference type="ARBA" id="ARBA00023049"/>
    </source>
</evidence>
<dbReference type="GO" id="GO:0006518">
    <property type="term" value="P:peptide metabolic process"/>
    <property type="evidence" value="ECO:0007669"/>
    <property type="project" value="TreeGrafter"/>
</dbReference>
<dbReference type="GO" id="GO:0004222">
    <property type="term" value="F:metalloendopeptidase activity"/>
    <property type="evidence" value="ECO:0007669"/>
    <property type="project" value="InterPro"/>
</dbReference>
<dbReference type="PANTHER" id="PTHR11804">
    <property type="entry name" value="PROTEASE M3 THIMET OLIGOPEPTIDASE-RELATED"/>
    <property type="match status" value="1"/>
</dbReference>
<dbReference type="OrthoDB" id="534666at2759"/>
<keyword evidence="5 7" id="KW-0862">Zinc</keyword>
<evidence type="ECO:0000259" key="8">
    <source>
        <dbReference type="Pfam" id="PF01432"/>
    </source>
</evidence>
<dbReference type="Proteomes" id="UP001153069">
    <property type="component" value="Unassembled WGS sequence"/>
</dbReference>
<proteinExistence type="inferred from homology"/>